<dbReference type="STRING" id="1450537.A0A395IC61"/>
<dbReference type="VEuPathDB" id="FungiDB:BO97DRAFT_419872"/>
<dbReference type="GeneID" id="37200891"/>
<name>A0A395IC61_ASPHC</name>
<accession>A0A395IC61</accession>
<dbReference type="RefSeq" id="XP_025556790.1">
    <property type="nucleotide sequence ID" value="XM_025696602.1"/>
</dbReference>
<evidence type="ECO:0000313" key="1">
    <source>
        <dbReference type="EMBL" id="RAL17636.1"/>
    </source>
</evidence>
<sequence length="231" mass="25433">MKQKQKFFKLKKNQTTGRGINRAGTRDAAIADELWGSDGCDDEAGGITAQTTAVSPQDAERYPAVLPNPGQVQREAIARQEARDSFLILRIGCKRHRTEKWKIPKKAALLRPLPGPTGRPQGRVTITFPAYQRGEWMVTDADSVDSAHPVEAQAIAERYAPNPEQEARFYDRPLQKVAVDRCVRAAIDDGSFTVLMDLGRGLAVTRKLVASVTQLLQNVGTAGPVIEEEEL</sequence>
<dbReference type="Proteomes" id="UP000248961">
    <property type="component" value="Unassembled WGS sequence"/>
</dbReference>
<keyword evidence="2" id="KW-1185">Reference proteome</keyword>
<reference evidence="1 2" key="1">
    <citation type="submission" date="2018-02" db="EMBL/GenBank/DDBJ databases">
        <title>The genomes of Aspergillus section Nigri reveals drivers in fungal speciation.</title>
        <authorList>
            <consortium name="DOE Joint Genome Institute"/>
            <person name="Vesth T.C."/>
            <person name="Nybo J."/>
            <person name="Theobald S."/>
            <person name="Brandl J."/>
            <person name="Frisvad J.C."/>
            <person name="Nielsen K.F."/>
            <person name="Lyhne E.K."/>
            <person name="Kogle M.E."/>
            <person name="Kuo A."/>
            <person name="Riley R."/>
            <person name="Clum A."/>
            <person name="Nolan M."/>
            <person name="Lipzen A."/>
            <person name="Salamov A."/>
            <person name="Henrissat B."/>
            <person name="Wiebenga A."/>
            <person name="De vries R.P."/>
            <person name="Grigoriev I.V."/>
            <person name="Mortensen U.H."/>
            <person name="Andersen M.R."/>
            <person name="Baker S.E."/>
        </authorList>
    </citation>
    <scope>NUCLEOTIDE SEQUENCE [LARGE SCALE GENOMIC DNA]</scope>
    <source>
        <strain evidence="1 2">CBS 101889</strain>
    </source>
</reference>
<dbReference type="EMBL" id="KZ824267">
    <property type="protein sequence ID" value="RAL17636.1"/>
    <property type="molecule type" value="Genomic_DNA"/>
</dbReference>
<gene>
    <name evidence="1" type="ORF">BO97DRAFT_419872</name>
</gene>
<dbReference type="OrthoDB" id="4509952at2759"/>
<dbReference type="AlphaFoldDB" id="A0A395IC61"/>
<evidence type="ECO:0000313" key="2">
    <source>
        <dbReference type="Proteomes" id="UP000248961"/>
    </source>
</evidence>
<organism evidence="1 2">
    <name type="scientific">Aspergillus homomorphus (strain CBS 101889)</name>
    <dbReference type="NCBI Taxonomy" id="1450537"/>
    <lineage>
        <taxon>Eukaryota</taxon>
        <taxon>Fungi</taxon>
        <taxon>Dikarya</taxon>
        <taxon>Ascomycota</taxon>
        <taxon>Pezizomycotina</taxon>
        <taxon>Eurotiomycetes</taxon>
        <taxon>Eurotiomycetidae</taxon>
        <taxon>Eurotiales</taxon>
        <taxon>Aspergillaceae</taxon>
        <taxon>Aspergillus</taxon>
        <taxon>Aspergillus subgen. Circumdati</taxon>
    </lineage>
</organism>
<protein>
    <submittedName>
        <fullName evidence="1">Uncharacterized protein</fullName>
    </submittedName>
</protein>
<proteinExistence type="predicted"/>